<dbReference type="GO" id="GO:0006950">
    <property type="term" value="P:response to stress"/>
    <property type="evidence" value="ECO:0007669"/>
    <property type="project" value="TreeGrafter"/>
</dbReference>
<organism evidence="5 6">
    <name type="scientific">Cohnella candidum</name>
    <dbReference type="NCBI Taxonomy" id="2674991"/>
    <lineage>
        <taxon>Bacteria</taxon>
        <taxon>Bacillati</taxon>
        <taxon>Bacillota</taxon>
        <taxon>Bacilli</taxon>
        <taxon>Bacillales</taxon>
        <taxon>Paenibacillaceae</taxon>
        <taxon>Cohnella</taxon>
    </lineage>
</organism>
<keyword evidence="3" id="KW-0804">Transcription</keyword>
<dbReference type="PANTHER" id="PTHR33164:SF64">
    <property type="entry name" value="TRANSCRIPTIONAL REGULATOR SLYA"/>
    <property type="match status" value="1"/>
</dbReference>
<evidence type="ECO:0000256" key="1">
    <source>
        <dbReference type="ARBA" id="ARBA00023015"/>
    </source>
</evidence>
<evidence type="ECO:0000256" key="2">
    <source>
        <dbReference type="ARBA" id="ARBA00023125"/>
    </source>
</evidence>
<dbReference type="InterPro" id="IPR036390">
    <property type="entry name" value="WH_DNA-bd_sf"/>
</dbReference>
<feature type="domain" description="HTH marR-type" evidence="4">
    <location>
        <begin position="7"/>
        <end position="139"/>
    </location>
</feature>
<accession>A0A3G3JWV9</accession>
<dbReference type="PROSITE" id="PS50995">
    <property type="entry name" value="HTH_MARR_2"/>
    <property type="match status" value="1"/>
</dbReference>
<dbReference type="Proteomes" id="UP000269097">
    <property type="component" value="Chromosome"/>
</dbReference>
<sequence length="150" mass="16971">MHVEGLDQSMGFAIGVTYRKISGLLYSRLRALDLTPEQWAVLYRVGERDGQIQKEIAERSGKDKPTTTRILDALEAKGFIEKKPGAHDRRSFEVSITDKGRRTVELAAPVERETIRDACEGLTPDQYAQMLAWLSAINDNVDRLNHQETE</sequence>
<dbReference type="GO" id="GO:0003700">
    <property type="term" value="F:DNA-binding transcription factor activity"/>
    <property type="evidence" value="ECO:0007669"/>
    <property type="project" value="InterPro"/>
</dbReference>
<evidence type="ECO:0000313" key="6">
    <source>
        <dbReference type="Proteomes" id="UP000269097"/>
    </source>
</evidence>
<dbReference type="GO" id="GO:0003677">
    <property type="term" value="F:DNA binding"/>
    <property type="evidence" value="ECO:0007669"/>
    <property type="project" value="UniProtKB-KW"/>
</dbReference>
<dbReference type="InterPro" id="IPR036388">
    <property type="entry name" value="WH-like_DNA-bd_sf"/>
</dbReference>
<dbReference type="InterPro" id="IPR039422">
    <property type="entry name" value="MarR/SlyA-like"/>
</dbReference>
<dbReference type="PRINTS" id="PR00598">
    <property type="entry name" value="HTHMARR"/>
</dbReference>
<dbReference type="SMART" id="SM00347">
    <property type="entry name" value="HTH_MARR"/>
    <property type="match status" value="1"/>
</dbReference>
<proteinExistence type="predicted"/>
<dbReference type="PANTHER" id="PTHR33164">
    <property type="entry name" value="TRANSCRIPTIONAL REGULATOR, MARR FAMILY"/>
    <property type="match status" value="1"/>
</dbReference>
<dbReference type="KEGG" id="coh:EAV92_09245"/>
<evidence type="ECO:0000259" key="4">
    <source>
        <dbReference type="PROSITE" id="PS50995"/>
    </source>
</evidence>
<dbReference type="InterPro" id="IPR000835">
    <property type="entry name" value="HTH_MarR-typ"/>
</dbReference>
<protein>
    <submittedName>
        <fullName evidence="5">MarR family transcriptional regulator</fullName>
    </submittedName>
</protein>
<dbReference type="RefSeq" id="WP_123040812.1">
    <property type="nucleotide sequence ID" value="NZ_CP033433.1"/>
</dbReference>
<dbReference type="SUPFAM" id="SSF46785">
    <property type="entry name" value="Winged helix' DNA-binding domain"/>
    <property type="match status" value="1"/>
</dbReference>
<keyword evidence="6" id="KW-1185">Reference proteome</keyword>
<dbReference type="EMBL" id="CP033433">
    <property type="protein sequence ID" value="AYQ72730.1"/>
    <property type="molecule type" value="Genomic_DNA"/>
</dbReference>
<evidence type="ECO:0000256" key="3">
    <source>
        <dbReference type="ARBA" id="ARBA00023163"/>
    </source>
</evidence>
<dbReference type="Pfam" id="PF01047">
    <property type="entry name" value="MarR"/>
    <property type="match status" value="1"/>
</dbReference>
<keyword evidence="2" id="KW-0238">DNA-binding</keyword>
<reference evidence="5 6" key="1">
    <citation type="submission" date="2018-10" db="EMBL/GenBank/DDBJ databases">
        <title>Genome Sequence of Cohnella sp.</title>
        <authorList>
            <person name="Srinivasan S."/>
            <person name="Kim M.K."/>
        </authorList>
    </citation>
    <scope>NUCLEOTIDE SEQUENCE [LARGE SCALE GENOMIC DNA]</scope>
    <source>
        <strain evidence="5 6">18JY8-7</strain>
    </source>
</reference>
<name>A0A3G3JWV9_9BACL</name>
<evidence type="ECO:0000313" key="5">
    <source>
        <dbReference type="EMBL" id="AYQ72730.1"/>
    </source>
</evidence>
<dbReference type="AlphaFoldDB" id="A0A3G3JWV9"/>
<gene>
    <name evidence="5" type="ORF">EAV92_09245</name>
</gene>
<dbReference type="Gene3D" id="1.10.10.10">
    <property type="entry name" value="Winged helix-like DNA-binding domain superfamily/Winged helix DNA-binding domain"/>
    <property type="match status" value="1"/>
</dbReference>
<keyword evidence="1" id="KW-0805">Transcription regulation</keyword>